<dbReference type="InterPro" id="IPR027417">
    <property type="entry name" value="P-loop_NTPase"/>
</dbReference>
<proteinExistence type="predicted"/>
<dbReference type="GO" id="GO:0016787">
    <property type="term" value="F:hydrolase activity"/>
    <property type="evidence" value="ECO:0007669"/>
    <property type="project" value="UniProtKB-KW"/>
</dbReference>
<evidence type="ECO:0000256" key="1">
    <source>
        <dbReference type="ARBA" id="ARBA00022741"/>
    </source>
</evidence>
<dbReference type="Gene3D" id="3.40.50.300">
    <property type="entry name" value="P-loop containing nucleotide triphosphate hydrolases"/>
    <property type="match status" value="1"/>
</dbReference>
<evidence type="ECO:0000259" key="4">
    <source>
        <dbReference type="PROSITE" id="PS50051"/>
    </source>
</evidence>
<feature type="domain" description="MCM C-terminal AAA(+) ATPase" evidence="4">
    <location>
        <begin position="277"/>
        <end position="376"/>
    </location>
</feature>
<dbReference type="GO" id="GO:0003697">
    <property type="term" value="F:single-stranded DNA binding"/>
    <property type="evidence" value="ECO:0007669"/>
    <property type="project" value="TreeGrafter"/>
</dbReference>
<dbReference type="PANTHER" id="PTHR11630">
    <property type="entry name" value="DNA REPLICATION LICENSING FACTOR MCM FAMILY MEMBER"/>
    <property type="match status" value="1"/>
</dbReference>
<dbReference type="GO" id="GO:0005634">
    <property type="term" value="C:nucleus"/>
    <property type="evidence" value="ECO:0007669"/>
    <property type="project" value="UniProtKB-SubCell"/>
</dbReference>
<dbReference type="EMBL" id="BQKI01000008">
    <property type="protein sequence ID" value="GJN00539.1"/>
    <property type="molecule type" value="Genomic_DNA"/>
</dbReference>
<keyword evidence="1" id="KW-0547">Nucleotide-binding</keyword>
<comment type="catalytic activity">
    <reaction evidence="3">
        <text>ATP + H2O = ADP + phosphate + H(+)</text>
        <dbReference type="Rhea" id="RHEA:13065"/>
        <dbReference type="ChEBI" id="CHEBI:15377"/>
        <dbReference type="ChEBI" id="CHEBI:15378"/>
        <dbReference type="ChEBI" id="CHEBI:30616"/>
        <dbReference type="ChEBI" id="CHEBI:43474"/>
        <dbReference type="ChEBI" id="CHEBI:456216"/>
        <dbReference type="EC" id="3.6.4.12"/>
    </reaction>
</comment>
<protein>
    <recommendedName>
        <fullName evidence="4">MCM C-terminal AAA(+) ATPase domain-containing protein</fullName>
    </recommendedName>
</protein>
<accession>A0AAV5CQW0</accession>
<dbReference type="AlphaFoldDB" id="A0AAV5CQW0"/>
<reference evidence="5" key="1">
    <citation type="journal article" date="2018" name="DNA Res.">
        <title>Multiple hybrid de novo genome assembly of finger millet, an orphan allotetraploid crop.</title>
        <authorList>
            <person name="Hatakeyama M."/>
            <person name="Aluri S."/>
            <person name="Balachadran M.T."/>
            <person name="Sivarajan S.R."/>
            <person name="Patrignani A."/>
            <person name="Gruter S."/>
            <person name="Poveda L."/>
            <person name="Shimizu-Inatsugi R."/>
            <person name="Baeten J."/>
            <person name="Francoijs K.J."/>
            <person name="Nataraja K.N."/>
            <person name="Reddy Y.A.N."/>
            <person name="Phadnis S."/>
            <person name="Ravikumar R.L."/>
            <person name="Schlapbach R."/>
            <person name="Sreeman S.M."/>
            <person name="Shimizu K.K."/>
        </authorList>
    </citation>
    <scope>NUCLEOTIDE SEQUENCE</scope>
</reference>
<dbReference type="Pfam" id="PF00493">
    <property type="entry name" value="MCM"/>
    <property type="match status" value="1"/>
</dbReference>
<dbReference type="EMBL" id="BQKI01000008">
    <property type="protein sequence ID" value="GJN00307.1"/>
    <property type="molecule type" value="Genomic_DNA"/>
</dbReference>
<dbReference type="SMART" id="SM00350">
    <property type="entry name" value="MCM"/>
    <property type="match status" value="1"/>
</dbReference>
<evidence type="ECO:0000313" key="6">
    <source>
        <dbReference type="EMBL" id="GJN00539.1"/>
    </source>
</evidence>
<keyword evidence="2" id="KW-0067">ATP-binding</keyword>
<comment type="caution">
    <text evidence="5">The sequence shown here is derived from an EMBL/GenBank/DDBJ whole genome shotgun (WGS) entry which is preliminary data.</text>
</comment>
<name>A0AAV5CQW0_ELECO</name>
<dbReference type="GO" id="GO:0005524">
    <property type="term" value="F:ATP binding"/>
    <property type="evidence" value="ECO:0007669"/>
    <property type="project" value="UniProtKB-KW"/>
</dbReference>
<keyword evidence="7" id="KW-1185">Reference proteome</keyword>
<dbReference type="InterPro" id="IPR001208">
    <property type="entry name" value="MCM_dom"/>
</dbReference>
<reference evidence="5" key="2">
    <citation type="submission" date="2021-12" db="EMBL/GenBank/DDBJ databases">
        <title>Resequencing data analysis of finger millet.</title>
        <authorList>
            <person name="Hatakeyama M."/>
            <person name="Aluri S."/>
            <person name="Balachadran M.T."/>
            <person name="Sivarajan S.R."/>
            <person name="Poveda L."/>
            <person name="Shimizu-Inatsugi R."/>
            <person name="Schlapbach R."/>
            <person name="Sreeman S.M."/>
            <person name="Shimizu K.K."/>
        </authorList>
    </citation>
    <scope>NUCLEOTIDE SEQUENCE</scope>
</reference>
<dbReference type="Proteomes" id="UP001054889">
    <property type="component" value="Unassembled WGS sequence"/>
</dbReference>
<dbReference type="InterPro" id="IPR031327">
    <property type="entry name" value="MCM"/>
</dbReference>
<evidence type="ECO:0000256" key="3">
    <source>
        <dbReference type="ARBA" id="ARBA00047995"/>
    </source>
</evidence>
<organism evidence="5 7">
    <name type="scientific">Eleusine coracana subsp. coracana</name>
    <dbReference type="NCBI Taxonomy" id="191504"/>
    <lineage>
        <taxon>Eukaryota</taxon>
        <taxon>Viridiplantae</taxon>
        <taxon>Streptophyta</taxon>
        <taxon>Embryophyta</taxon>
        <taxon>Tracheophyta</taxon>
        <taxon>Spermatophyta</taxon>
        <taxon>Magnoliopsida</taxon>
        <taxon>Liliopsida</taxon>
        <taxon>Poales</taxon>
        <taxon>Poaceae</taxon>
        <taxon>PACMAD clade</taxon>
        <taxon>Chloridoideae</taxon>
        <taxon>Cynodonteae</taxon>
        <taxon>Eleusininae</taxon>
        <taxon>Eleusine</taxon>
    </lineage>
</organism>
<dbReference type="SUPFAM" id="SSF50249">
    <property type="entry name" value="Nucleic acid-binding proteins"/>
    <property type="match status" value="1"/>
</dbReference>
<sequence>MWSLSPTPEPDDDPKPEAKLAGFLREFYSDDLRRILDAEDSHLHYPLIVECVRFPPCAPSSSPSNLNPVCPCRFAELLDFDPKFGNKLFAHPTECLGLLDTAATLGLNVMTKDSDNLKLKERKVRVRIDVSGSPLEFPEASPSIGKVRVKHMGNLITLKGTVIRSGGVKMIEYEREYMCKKCGHRCCYCYTVLNDFLIYYDVIVTGILSAKWSPDIKDVRSNLDPMLVANYVRRTNELKYDIDIPEETIKEFEHFWEIEHKDTPLEGAYVIVFSMLGRNLILKAICPQIFGLFTVKLAVALTLIGGVQHIDASGTKFLKFAAKLSNRSVITTGLGSTSAGLTVTAVKDGGEWMLEAGALVLADGGLCCIDEFDRISRLRDSWRGISRLQREVLAGETEEGTLLAGDRRRRHGATALSLWRGLAMPCCEPVTLVAAVAWHLDATAEGRQDRGMAGPLERRRRRRVRLVLVVAGPGGG</sequence>
<evidence type="ECO:0000313" key="7">
    <source>
        <dbReference type="Proteomes" id="UP001054889"/>
    </source>
</evidence>
<dbReference type="InterPro" id="IPR012340">
    <property type="entry name" value="NA-bd_OB-fold"/>
</dbReference>
<evidence type="ECO:0000256" key="2">
    <source>
        <dbReference type="ARBA" id="ARBA00022840"/>
    </source>
</evidence>
<dbReference type="PROSITE" id="PS50051">
    <property type="entry name" value="MCM_2"/>
    <property type="match status" value="1"/>
</dbReference>
<evidence type="ECO:0000313" key="5">
    <source>
        <dbReference type="EMBL" id="GJN00307.1"/>
    </source>
</evidence>
<dbReference type="GO" id="GO:0000724">
    <property type="term" value="P:double-strand break repair via homologous recombination"/>
    <property type="evidence" value="ECO:0007669"/>
    <property type="project" value="TreeGrafter"/>
</dbReference>
<dbReference type="GO" id="GO:0042555">
    <property type="term" value="C:MCM complex"/>
    <property type="evidence" value="ECO:0007669"/>
    <property type="project" value="TreeGrafter"/>
</dbReference>
<gene>
    <name evidence="5" type="primary">ga17482</name>
    <name evidence="6" type="synonym">ga17729</name>
    <name evidence="5" type="ORF">PR202_ga17482</name>
    <name evidence="6" type="ORF">PR202_ga17729</name>
</gene>
<dbReference type="GO" id="GO:0017116">
    <property type="term" value="F:single-stranded DNA helicase activity"/>
    <property type="evidence" value="ECO:0007669"/>
    <property type="project" value="TreeGrafter"/>
</dbReference>
<dbReference type="PANTHER" id="PTHR11630:SF48">
    <property type="entry name" value="DNA HELICASE MCM9"/>
    <property type="match status" value="1"/>
</dbReference>